<organism evidence="2 3">
    <name type="scientific">Bondarzewia mesenterica</name>
    <dbReference type="NCBI Taxonomy" id="1095465"/>
    <lineage>
        <taxon>Eukaryota</taxon>
        <taxon>Fungi</taxon>
        <taxon>Dikarya</taxon>
        <taxon>Basidiomycota</taxon>
        <taxon>Agaricomycotina</taxon>
        <taxon>Agaricomycetes</taxon>
        <taxon>Russulales</taxon>
        <taxon>Bondarzewiaceae</taxon>
        <taxon>Bondarzewia</taxon>
    </lineage>
</organism>
<accession>A0A4S4L658</accession>
<keyword evidence="1" id="KW-0472">Membrane</keyword>
<proteinExistence type="predicted"/>
<keyword evidence="1" id="KW-1133">Transmembrane helix</keyword>
<dbReference type="AlphaFoldDB" id="A0A4S4L658"/>
<keyword evidence="1" id="KW-0812">Transmembrane</keyword>
<evidence type="ECO:0000313" key="3">
    <source>
        <dbReference type="Proteomes" id="UP000310158"/>
    </source>
</evidence>
<reference evidence="2 3" key="1">
    <citation type="submission" date="2019-02" db="EMBL/GenBank/DDBJ databases">
        <title>Genome sequencing of the rare red list fungi Bondarzewia mesenterica.</title>
        <authorList>
            <person name="Buettner E."/>
            <person name="Kellner H."/>
        </authorList>
    </citation>
    <scope>NUCLEOTIDE SEQUENCE [LARGE SCALE GENOMIC DNA]</scope>
    <source>
        <strain evidence="2 3">DSM 108281</strain>
    </source>
</reference>
<evidence type="ECO:0000256" key="1">
    <source>
        <dbReference type="SAM" id="Phobius"/>
    </source>
</evidence>
<gene>
    <name evidence="2" type="ORF">EW146_g10003</name>
</gene>
<protein>
    <submittedName>
        <fullName evidence="2">Uncharacterized protein</fullName>
    </submittedName>
</protein>
<sequence length="82" mass="8856">MASDIQLLKDISDVRLRIAADTCKAGPPPESTSHRKASLIIMISMKMLEGALMNSILIGVPGGVLRPAILILRTRSWDFGVP</sequence>
<comment type="caution">
    <text evidence="2">The sequence shown here is derived from an EMBL/GenBank/DDBJ whole genome shotgun (WGS) entry which is preliminary data.</text>
</comment>
<keyword evidence="3" id="KW-1185">Reference proteome</keyword>
<dbReference type="Proteomes" id="UP000310158">
    <property type="component" value="Unassembled WGS sequence"/>
</dbReference>
<name>A0A4S4L658_9AGAM</name>
<evidence type="ECO:0000313" key="2">
    <source>
        <dbReference type="EMBL" id="THH05070.1"/>
    </source>
</evidence>
<dbReference type="EMBL" id="SGPL01001059">
    <property type="protein sequence ID" value="THH05070.1"/>
    <property type="molecule type" value="Genomic_DNA"/>
</dbReference>
<feature type="transmembrane region" description="Helical" evidence="1">
    <location>
        <begin position="51"/>
        <end position="72"/>
    </location>
</feature>